<evidence type="ECO:0000256" key="1">
    <source>
        <dbReference type="SAM" id="MobiDB-lite"/>
    </source>
</evidence>
<dbReference type="EnsemblPlants" id="OBART07G02840.1">
    <property type="protein sequence ID" value="OBART07G02840.1"/>
    <property type="gene ID" value="OBART07G02840"/>
</dbReference>
<sequence length="240" mass="26590">MEVRCPARSMAGRRRQCRCSGARPSGSTKRRRGGYDGSWHHDLGPGVTTAHRRKRNRPWRWRRVQIGADEEGIGNGDDVAAAVHRAHSRAPVGTAAFPSIGCTNREVVKARFDRHGEKIIEHELDRNGDSSLVIGGALLLGGRRQKRDREGELELSSSDGDAAGTRWRCVELSRRRSLSRLSLVNLSPVARPTQQDQEAILQVRQDLEGEEDKGKTCPAANYNIFLSVLGQILVFVVSHS</sequence>
<feature type="region of interest" description="Disordered" evidence="1">
    <location>
        <begin position="1"/>
        <end position="57"/>
    </location>
</feature>
<proteinExistence type="predicted"/>
<organism evidence="2">
    <name type="scientific">Oryza barthii</name>
    <dbReference type="NCBI Taxonomy" id="65489"/>
    <lineage>
        <taxon>Eukaryota</taxon>
        <taxon>Viridiplantae</taxon>
        <taxon>Streptophyta</taxon>
        <taxon>Embryophyta</taxon>
        <taxon>Tracheophyta</taxon>
        <taxon>Spermatophyta</taxon>
        <taxon>Magnoliopsida</taxon>
        <taxon>Liliopsida</taxon>
        <taxon>Poales</taxon>
        <taxon>Poaceae</taxon>
        <taxon>BOP clade</taxon>
        <taxon>Oryzoideae</taxon>
        <taxon>Oryzeae</taxon>
        <taxon>Oryzinae</taxon>
        <taxon>Oryza</taxon>
    </lineage>
</organism>
<reference evidence="2" key="1">
    <citation type="journal article" date="2009" name="Rice">
        <title>De Novo Next Generation Sequencing of Plant Genomes.</title>
        <authorList>
            <person name="Rounsley S."/>
            <person name="Marri P.R."/>
            <person name="Yu Y."/>
            <person name="He R."/>
            <person name="Sisneros N."/>
            <person name="Goicoechea J.L."/>
            <person name="Lee S.J."/>
            <person name="Angelova A."/>
            <person name="Kudrna D."/>
            <person name="Luo M."/>
            <person name="Affourtit J."/>
            <person name="Desany B."/>
            <person name="Knight J."/>
            <person name="Niazi F."/>
            <person name="Egholm M."/>
            <person name="Wing R.A."/>
        </authorList>
    </citation>
    <scope>NUCLEOTIDE SEQUENCE [LARGE SCALE GENOMIC DNA]</scope>
    <source>
        <strain evidence="2">cv. IRGC 105608</strain>
    </source>
</reference>
<dbReference type="AlphaFoldDB" id="A0A0D3GM79"/>
<dbReference type="Proteomes" id="UP000026960">
    <property type="component" value="Chromosome 7"/>
</dbReference>
<evidence type="ECO:0000313" key="3">
    <source>
        <dbReference type="Proteomes" id="UP000026960"/>
    </source>
</evidence>
<accession>A0A0D3GM79</accession>
<protein>
    <submittedName>
        <fullName evidence="2">Uncharacterized protein</fullName>
    </submittedName>
</protein>
<evidence type="ECO:0000313" key="2">
    <source>
        <dbReference type="EnsemblPlants" id="OBART07G02840.1"/>
    </source>
</evidence>
<dbReference type="PaxDb" id="65489-OBART07G02840.1"/>
<name>A0A0D3GM79_9ORYZ</name>
<keyword evidence="3" id="KW-1185">Reference proteome</keyword>
<dbReference type="Gramene" id="OBART07G02840.1">
    <property type="protein sequence ID" value="OBART07G02840.1"/>
    <property type="gene ID" value="OBART07G02840"/>
</dbReference>
<reference evidence="2" key="2">
    <citation type="submission" date="2015-03" db="UniProtKB">
        <authorList>
            <consortium name="EnsemblPlants"/>
        </authorList>
    </citation>
    <scope>IDENTIFICATION</scope>
</reference>
<dbReference type="HOGENOM" id="CLU_1157927_0_0_1"/>